<dbReference type="PROSITE" id="PS50404">
    <property type="entry name" value="GST_NTER"/>
    <property type="match status" value="1"/>
</dbReference>
<dbReference type="GO" id="GO:0016740">
    <property type="term" value="F:transferase activity"/>
    <property type="evidence" value="ECO:0007669"/>
    <property type="project" value="UniProtKB-KW"/>
</dbReference>
<dbReference type="CDD" id="cd03205">
    <property type="entry name" value="GST_C_6"/>
    <property type="match status" value="1"/>
</dbReference>
<keyword evidence="3" id="KW-1185">Reference proteome</keyword>
<dbReference type="InterPro" id="IPR050983">
    <property type="entry name" value="GST_Omega/HSP26"/>
</dbReference>
<gene>
    <name evidence="2" type="ORF">AXW67_12455</name>
</gene>
<sequence>MKIYYSPFSPYVRKVLVAAHELGLAGRIEQLPSAAHPINRDQTIIAHNPLGQVPTILLDDGTALADSRVICEYLDDLASGEKLFPKVPAQRWRALADQSTADGILAAALLSRYELAVRPPEKLWQPWLDGQLDKVETSIAAIEKAAPAFGERVDIGTISFACAFGYLDLRFPDFGWRSRHPQCAAWFAGFEARPSMQATRHPVG</sequence>
<accession>A0A176Z709</accession>
<dbReference type="Proteomes" id="UP000077173">
    <property type="component" value="Unassembled WGS sequence"/>
</dbReference>
<comment type="caution">
    <text evidence="2">The sequence shown here is derived from an EMBL/GenBank/DDBJ whole genome shotgun (WGS) entry which is preliminary data.</text>
</comment>
<dbReference type="Pfam" id="PF13409">
    <property type="entry name" value="GST_N_2"/>
    <property type="match status" value="1"/>
</dbReference>
<dbReference type="PANTHER" id="PTHR43968">
    <property type="match status" value="1"/>
</dbReference>
<evidence type="ECO:0000259" key="1">
    <source>
        <dbReference type="PROSITE" id="PS50404"/>
    </source>
</evidence>
<keyword evidence="2" id="KW-0808">Transferase</keyword>
<dbReference type="Gene3D" id="3.40.30.10">
    <property type="entry name" value="Glutaredoxin"/>
    <property type="match status" value="1"/>
</dbReference>
<dbReference type="PANTHER" id="PTHR43968:SF6">
    <property type="entry name" value="GLUTATHIONE S-TRANSFERASE OMEGA"/>
    <property type="match status" value="1"/>
</dbReference>
<dbReference type="SUPFAM" id="SSF52833">
    <property type="entry name" value="Thioredoxin-like"/>
    <property type="match status" value="1"/>
</dbReference>
<protein>
    <submittedName>
        <fullName evidence="2">Glutathione S-transferase</fullName>
    </submittedName>
</protein>
<dbReference type="InterPro" id="IPR036249">
    <property type="entry name" value="Thioredoxin-like_sf"/>
</dbReference>
<dbReference type="InterPro" id="IPR004045">
    <property type="entry name" value="Glutathione_S-Trfase_N"/>
</dbReference>
<dbReference type="InterPro" id="IPR036282">
    <property type="entry name" value="Glutathione-S-Trfase_C_sf"/>
</dbReference>
<proteinExistence type="predicted"/>
<name>A0A176Z709_9BRAD</name>
<dbReference type="EMBL" id="LSEF01000055">
    <property type="protein sequence ID" value="OAF16478.1"/>
    <property type="molecule type" value="Genomic_DNA"/>
</dbReference>
<dbReference type="Pfam" id="PF13410">
    <property type="entry name" value="GST_C_2"/>
    <property type="match status" value="1"/>
</dbReference>
<evidence type="ECO:0000313" key="2">
    <source>
        <dbReference type="EMBL" id="OAF16478.1"/>
    </source>
</evidence>
<dbReference type="Gene3D" id="1.20.1050.10">
    <property type="match status" value="1"/>
</dbReference>
<dbReference type="RefSeq" id="WP_063678963.1">
    <property type="nucleotide sequence ID" value="NZ_LSEF01000055.1"/>
</dbReference>
<evidence type="ECO:0000313" key="3">
    <source>
        <dbReference type="Proteomes" id="UP000077173"/>
    </source>
</evidence>
<dbReference type="GO" id="GO:0005737">
    <property type="term" value="C:cytoplasm"/>
    <property type="evidence" value="ECO:0007669"/>
    <property type="project" value="TreeGrafter"/>
</dbReference>
<dbReference type="SUPFAM" id="SSF47616">
    <property type="entry name" value="GST C-terminal domain-like"/>
    <property type="match status" value="1"/>
</dbReference>
<organism evidence="2 3">
    <name type="scientific">Bradyrhizobium neotropicale</name>
    <dbReference type="NCBI Taxonomy" id="1497615"/>
    <lineage>
        <taxon>Bacteria</taxon>
        <taxon>Pseudomonadati</taxon>
        <taxon>Pseudomonadota</taxon>
        <taxon>Alphaproteobacteria</taxon>
        <taxon>Hyphomicrobiales</taxon>
        <taxon>Nitrobacteraceae</taxon>
        <taxon>Bradyrhizobium</taxon>
    </lineage>
</organism>
<feature type="domain" description="GST N-terminal" evidence="1">
    <location>
        <begin position="1"/>
        <end position="82"/>
    </location>
</feature>
<dbReference type="AlphaFoldDB" id="A0A176Z709"/>
<dbReference type="CDD" id="cd03049">
    <property type="entry name" value="GST_N_3"/>
    <property type="match status" value="1"/>
</dbReference>
<reference evidence="2 3" key="1">
    <citation type="submission" date="2016-02" db="EMBL/GenBank/DDBJ databases">
        <title>Draft genome sequence of the strain BR 10247T Bradyrhizobium neotropicale isolated from nodules of Centrolobium paraense.</title>
        <authorList>
            <person name="Simoes-Araujo J.L."/>
            <person name="Barauna A.C."/>
            <person name="Silva K."/>
            <person name="Zilli J.E."/>
        </authorList>
    </citation>
    <scope>NUCLEOTIDE SEQUENCE [LARGE SCALE GENOMIC DNA]</scope>
    <source>
        <strain evidence="2 3">BR 10247</strain>
    </source>
</reference>